<dbReference type="PANTHER" id="PTHR23323">
    <property type="entry name" value="VACUOLAR PROTEIN SORTING-ASSOCIATED PROTEIN"/>
    <property type="match status" value="1"/>
</dbReference>
<dbReference type="PROSITE" id="PS50236">
    <property type="entry name" value="CHCR"/>
    <property type="match status" value="1"/>
</dbReference>
<dbReference type="InterPro" id="IPR057307">
    <property type="entry name" value="PEP5_VPS11_N"/>
</dbReference>
<dbReference type="GO" id="GO:0030674">
    <property type="term" value="F:protein-macromolecule adaptor activity"/>
    <property type="evidence" value="ECO:0007669"/>
    <property type="project" value="TreeGrafter"/>
</dbReference>
<dbReference type="InterPro" id="IPR013083">
    <property type="entry name" value="Znf_RING/FYVE/PHD"/>
</dbReference>
<dbReference type="PANTHER" id="PTHR23323:SF24">
    <property type="entry name" value="VACUOLAR PROTEIN SORTING-ASSOCIATED PROTEIN 11 HOMOLOG"/>
    <property type="match status" value="1"/>
</dbReference>
<dbReference type="Proteomes" id="UP000321570">
    <property type="component" value="Unassembled WGS sequence"/>
</dbReference>
<evidence type="ECO:0000256" key="10">
    <source>
        <dbReference type="PROSITE-ProRule" id="PRU01006"/>
    </source>
</evidence>
<evidence type="ECO:0000256" key="8">
    <source>
        <dbReference type="ARBA" id="ARBA00023136"/>
    </source>
</evidence>
<evidence type="ECO:0000256" key="1">
    <source>
        <dbReference type="ARBA" id="ARBA00004492"/>
    </source>
</evidence>
<keyword evidence="4" id="KW-0479">Metal-binding</keyword>
<proteinExistence type="inferred from homology"/>
<dbReference type="EMBL" id="CABIJS010000344">
    <property type="protein sequence ID" value="VUZ50131.1"/>
    <property type="molecule type" value="Genomic_DNA"/>
</dbReference>
<evidence type="ECO:0000313" key="14">
    <source>
        <dbReference type="Proteomes" id="UP000321570"/>
    </source>
</evidence>
<dbReference type="InterPro" id="IPR057308">
    <property type="entry name" value="CHCR_PEP5_VPS11"/>
</dbReference>
<dbReference type="Pfam" id="PF23356">
    <property type="entry name" value="TPR_PEP5_VPS11"/>
    <property type="match status" value="1"/>
</dbReference>
<dbReference type="PROSITE" id="PS50089">
    <property type="entry name" value="ZF_RING_2"/>
    <property type="match status" value="1"/>
</dbReference>
<dbReference type="InterPro" id="IPR000547">
    <property type="entry name" value="Clathrin_H-chain/VPS_repeat"/>
</dbReference>
<comment type="similarity">
    <text evidence="2">Belongs to the VPS11 family.</text>
</comment>
<evidence type="ECO:0000256" key="3">
    <source>
        <dbReference type="ARBA" id="ARBA00022448"/>
    </source>
</evidence>
<feature type="domain" description="RING-type" evidence="12">
    <location>
        <begin position="871"/>
        <end position="909"/>
    </location>
</feature>
<sequence length="1070" mass="118002">MTFSRRFALFDKVQLEVGENVRAFQELPVTCASSGGGYLWIGDADGFMHCLDSTFSFASFRAHNGGSVRLCHPAPGAESRLLATIGLSRDETTKVVEERLCVWNINKWPLPSKSSSPVCCRNIKTVVSGSGSNLGEVVALEVSSTLDIVILGHAGGMVQLIKGDISSDRHAKRIILYDFKSPVTNLYYVPASSSQPATKKSQVSEFLRGTTGRGSDLALAEIPDNGSVSSAHSNSSGSSMNAYLYAASESKLVSIMLGKKDEPIKSTVLDSFGCQPNCSCIVTNPEKPSQKGLAMAHKEAVYFYDADGRGPCLAIEGTKRAICVYKNYIVSIRHNKIGTSMPNFPDPQSSVSLFEYRNKFVGGDFAIPWAHSIITGFGGLFILCVEDGSKVQIVELIEKDTQSKLDILFARKCFNLAIGIAESDKFGEEELAHIHRRYADHLFNQKQYDLAVKEYIQTIGTVEASYVVLKFLESGLINHLSHYLEVLHKPENITRGSLTKDHTALLLNSYARLDDKERIDAFLERLAGQSNLGKEFYACINVLRRAGYPQQALRLAQITGNRGDAIAVLTEDLKDAPAALREIQSLPFEQALEAVCTHGAFLMQNAPSDTAELLDQLCSNSGGRINAQQFIKIFVNNRVGLMKFLERSIGKSTSKDASMANMVETLLELMLHEASSVAKDPSIQDKEAEISHLHALIMRLLEDPKSTYDEGKALVLCKQRDFIPGCLYIWMKNKQYDQIMEHYVLEDDFGAIMKACEEYGHEAPSLWFEAFKYVSDKPQLGDKLPLILSEIESRNLASPLAIIQFLTSPDKEKCHSLGNVKAYLLGYLESGKERVEANEAKMQRLREETLKNREIARQSQTRVKIFQQQKCAVCTQPLEPPSVHFLCDHSYHKSCYDTYSSDDHLCPECAPLIRNSLVKVNKETKESSSIDSVKLLDELEHTLGLENVNLSTTIGTAIAQGAIAESQSTPKITKFPRVVAPPRIPTPAAPKNPFDDTPVTKVSNLADSGLGGSLSSGFRQPPNQPSASGVSLSIKEPHPSKNPFGDENDEEAAEKNTEETEAYPEYLNPF</sequence>
<keyword evidence="7" id="KW-0653">Protein transport</keyword>
<evidence type="ECO:0000256" key="4">
    <source>
        <dbReference type="ARBA" id="ARBA00022723"/>
    </source>
</evidence>
<dbReference type="InterPro" id="IPR036322">
    <property type="entry name" value="WD40_repeat_dom_sf"/>
</dbReference>
<evidence type="ECO:0000256" key="11">
    <source>
        <dbReference type="SAM" id="MobiDB-lite"/>
    </source>
</evidence>
<dbReference type="GO" id="GO:0007032">
    <property type="term" value="P:endosome organization"/>
    <property type="evidence" value="ECO:0007669"/>
    <property type="project" value="TreeGrafter"/>
</dbReference>
<dbReference type="GO" id="GO:0006904">
    <property type="term" value="P:vesicle docking involved in exocytosis"/>
    <property type="evidence" value="ECO:0007669"/>
    <property type="project" value="TreeGrafter"/>
</dbReference>
<comment type="subcellular location">
    <subcellularLocation>
        <location evidence="1">Late endosome membrane</location>
        <topology evidence="1">Peripheral membrane protein</topology>
        <orientation evidence="1">Cytoplasmic side</orientation>
    </subcellularLocation>
</comment>
<keyword evidence="3" id="KW-0813">Transport</keyword>
<accession>A0A564YS81</accession>
<keyword evidence="8" id="KW-0472">Membrane</keyword>
<reference evidence="13 14" key="1">
    <citation type="submission" date="2019-07" db="EMBL/GenBank/DDBJ databases">
        <authorList>
            <person name="Jastrzebski P J."/>
            <person name="Paukszto L."/>
            <person name="Jastrzebski P J."/>
        </authorList>
    </citation>
    <scope>NUCLEOTIDE SEQUENCE [LARGE SCALE GENOMIC DNA]</scope>
    <source>
        <strain evidence="13 14">WMS-il1</strain>
    </source>
</reference>
<keyword evidence="6" id="KW-0862">Zinc</keyword>
<evidence type="ECO:0000256" key="7">
    <source>
        <dbReference type="ARBA" id="ARBA00022927"/>
    </source>
</evidence>
<feature type="repeat" description="CHCR" evidence="10">
    <location>
        <begin position="602"/>
        <end position="783"/>
    </location>
</feature>
<dbReference type="Gene3D" id="3.30.40.10">
    <property type="entry name" value="Zinc/RING finger domain, C3HC4 (zinc finger)"/>
    <property type="match status" value="1"/>
</dbReference>
<dbReference type="InterPro" id="IPR001841">
    <property type="entry name" value="Znf_RING"/>
</dbReference>
<dbReference type="SUPFAM" id="SSF57850">
    <property type="entry name" value="RING/U-box"/>
    <property type="match status" value="1"/>
</dbReference>
<dbReference type="GO" id="GO:0030897">
    <property type="term" value="C:HOPS complex"/>
    <property type="evidence" value="ECO:0007669"/>
    <property type="project" value="TreeGrafter"/>
</dbReference>
<evidence type="ECO:0000313" key="13">
    <source>
        <dbReference type="EMBL" id="VUZ50131.1"/>
    </source>
</evidence>
<keyword evidence="5 9" id="KW-0863">Zinc-finger</keyword>
<dbReference type="AlphaFoldDB" id="A0A564YS81"/>
<dbReference type="CDD" id="cd16688">
    <property type="entry name" value="RING-H2_Vps11"/>
    <property type="match status" value="1"/>
</dbReference>
<dbReference type="GO" id="GO:0006886">
    <property type="term" value="P:intracellular protein transport"/>
    <property type="evidence" value="ECO:0007669"/>
    <property type="project" value="UniProtKB-UniRule"/>
</dbReference>
<dbReference type="GO" id="GO:0007033">
    <property type="term" value="P:vacuole organization"/>
    <property type="evidence" value="ECO:0007669"/>
    <property type="project" value="TreeGrafter"/>
</dbReference>
<evidence type="ECO:0000256" key="6">
    <source>
        <dbReference type="ARBA" id="ARBA00022833"/>
    </source>
</evidence>
<dbReference type="GO" id="GO:0048284">
    <property type="term" value="P:organelle fusion"/>
    <property type="evidence" value="ECO:0007669"/>
    <property type="project" value="TreeGrafter"/>
</dbReference>
<protein>
    <recommendedName>
        <fullName evidence="12">RING-type domain-containing protein</fullName>
    </recommendedName>
</protein>
<dbReference type="GO" id="GO:0008270">
    <property type="term" value="F:zinc ion binding"/>
    <property type="evidence" value="ECO:0007669"/>
    <property type="project" value="UniProtKB-KW"/>
</dbReference>
<gene>
    <name evidence="13" type="ORF">WMSIL1_LOCUS9051</name>
</gene>
<keyword evidence="14" id="KW-1185">Reference proteome</keyword>
<dbReference type="SUPFAM" id="SSF50978">
    <property type="entry name" value="WD40 repeat-like"/>
    <property type="match status" value="1"/>
</dbReference>
<evidence type="ECO:0000256" key="2">
    <source>
        <dbReference type="ARBA" id="ARBA00007070"/>
    </source>
</evidence>
<evidence type="ECO:0000256" key="5">
    <source>
        <dbReference type="ARBA" id="ARBA00022771"/>
    </source>
</evidence>
<dbReference type="Pfam" id="PF23341">
    <property type="entry name" value="PEP5_VPS11_N"/>
    <property type="match status" value="1"/>
</dbReference>
<feature type="region of interest" description="Disordered" evidence="11">
    <location>
        <begin position="978"/>
        <end position="1070"/>
    </location>
</feature>
<evidence type="ECO:0000259" key="12">
    <source>
        <dbReference type="PROSITE" id="PS50089"/>
    </source>
</evidence>
<dbReference type="GO" id="GO:0031902">
    <property type="term" value="C:late endosome membrane"/>
    <property type="evidence" value="ECO:0007669"/>
    <property type="project" value="UniProtKB-SubCell"/>
</dbReference>
<organism evidence="13 14">
    <name type="scientific">Hymenolepis diminuta</name>
    <name type="common">Rat tapeworm</name>
    <dbReference type="NCBI Taxonomy" id="6216"/>
    <lineage>
        <taxon>Eukaryota</taxon>
        <taxon>Metazoa</taxon>
        <taxon>Spiralia</taxon>
        <taxon>Lophotrochozoa</taxon>
        <taxon>Platyhelminthes</taxon>
        <taxon>Cestoda</taxon>
        <taxon>Eucestoda</taxon>
        <taxon>Cyclophyllidea</taxon>
        <taxon>Hymenolepididae</taxon>
        <taxon>Hymenolepis</taxon>
    </lineage>
</organism>
<evidence type="ECO:0000256" key="9">
    <source>
        <dbReference type="PROSITE-ProRule" id="PRU00175"/>
    </source>
</evidence>
<name>A0A564YS81_HYMDI</name>